<protein>
    <submittedName>
        <fullName evidence="1">Uncharacterized protein</fullName>
    </submittedName>
</protein>
<evidence type="ECO:0000313" key="1">
    <source>
        <dbReference type="EMBL" id="SDR74679.1"/>
    </source>
</evidence>
<dbReference type="AlphaFoldDB" id="A0A1H1LLE2"/>
<gene>
    <name evidence="1" type="ORF">SAMN04489809_0169</name>
</gene>
<dbReference type="RefSeq" id="WP_060923671.1">
    <property type="nucleotide sequence ID" value="NZ_JBFBMG010000001.1"/>
</dbReference>
<proteinExistence type="predicted"/>
<dbReference type="Proteomes" id="UP000182126">
    <property type="component" value="Chromosome I"/>
</dbReference>
<name>A0A1H1LLE2_9MICO</name>
<dbReference type="GeneID" id="36300832"/>
<evidence type="ECO:0000313" key="2">
    <source>
        <dbReference type="Proteomes" id="UP000182126"/>
    </source>
</evidence>
<reference evidence="1 2" key="1">
    <citation type="submission" date="2016-10" db="EMBL/GenBank/DDBJ databases">
        <authorList>
            <person name="de Groot N.N."/>
        </authorList>
    </citation>
    <scope>NUCLEOTIDE SEQUENCE [LARGE SCALE GENOMIC DNA]</scope>
    <source>
        <strain evidence="1 2">DSM 15019</strain>
    </source>
</reference>
<dbReference type="EMBL" id="LT629770">
    <property type="protein sequence ID" value="SDR74679.1"/>
    <property type="molecule type" value="Genomic_DNA"/>
</dbReference>
<sequence>MIPWLHAAEETALDQKAVFAWYCVQGGVAGWFVMRPDSDSTQMLAFGCCAITDGELVTSV</sequence>
<organism evidence="1 2">
    <name type="scientific">Microbacterium paraoxydans</name>
    <dbReference type="NCBI Taxonomy" id="199592"/>
    <lineage>
        <taxon>Bacteria</taxon>
        <taxon>Bacillati</taxon>
        <taxon>Actinomycetota</taxon>
        <taxon>Actinomycetes</taxon>
        <taxon>Micrococcales</taxon>
        <taxon>Microbacteriaceae</taxon>
        <taxon>Microbacterium</taxon>
    </lineage>
</organism>
<accession>A0A1H1LLE2</accession>